<accession>A0A0H5RA89</accession>
<keyword evidence="1" id="KW-0472">Membrane</keyword>
<dbReference type="EMBL" id="HACM01010556">
    <property type="protein sequence ID" value="CRZ10998.1"/>
    <property type="molecule type" value="Transcribed_RNA"/>
</dbReference>
<name>A0A0H5RA89_9EUKA</name>
<keyword evidence="1" id="KW-1133">Transmembrane helix</keyword>
<organism evidence="2">
    <name type="scientific">Spongospora subterranea</name>
    <dbReference type="NCBI Taxonomy" id="70186"/>
    <lineage>
        <taxon>Eukaryota</taxon>
        <taxon>Sar</taxon>
        <taxon>Rhizaria</taxon>
        <taxon>Endomyxa</taxon>
        <taxon>Phytomyxea</taxon>
        <taxon>Plasmodiophorida</taxon>
        <taxon>Plasmodiophoridae</taxon>
        <taxon>Spongospora</taxon>
    </lineage>
</organism>
<proteinExistence type="predicted"/>
<evidence type="ECO:0000313" key="2">
    <source>
        <dbReference type="EMBL" id="CRZ10998.1"/>
    </source>
</evidence>
<dbReference type="AlphaFoldDB" id="A0A0H5RA89"/>
<reference evidence="2" key="1">
    <citation type="submission" date="2015-04" db="EMBL/GenBank/DDBJ databases">
        <title>The genome sequence of the plant pathogenic Rhizarian Plasmodiophora brassicae reveals insights in its biotrophic life cycle and the origin of chitin synthesis.</title>
        <authorList>
            <person name="Schwelm A."/>
            <person name="Fogelqvist J."/>
            <person name="Knaust A."/>
            <person name="Julke S."/>
            <person name="Lilja T."/>
            <person name="Dhandapani V."/>
            <person name="Bonilla-Rosso G."/>
            <person name="Karlsson M."/>
            <person name="Shevchenko A."/>
            <person name="Choi S.R."/>
            <person name="Kim H.G."/>
            <person name="Park J.Y."/>
            <person name="Lim Y.P."/>
            <person name="Ludwig-Muller J."/>
            <person name="Dixelius C."/>
        </authorList>
    </citation>
    <scope>NUCLEOTIDE SEQUENCE</scope>
    <source>
        <tissue evidence="2">Potato root galls</tissue>
    </source>
</reference>
<protein>
    <submittedName>
        <fullName evidence="2">Uncharacterized protein</fullName>
    </submittedName>
</protein>
<sequence>MSTSAARLCQVNENSPSTIYIGIFFSCAILYGIIAGAIVVFFLPLIVVICWLISPPSSQSIVAIQRSHKCIKTSITANPCAADDNDILFVKSSTIKELRLPKTPTRRSVQFDLDRNQTWEIAVERSPSVCSAASDISYNSDDDWAMNPLCLSPMKLAM</sequence>
<keyword evidence="1" id="KW-0812">Transmembrane</keyword>
<evidence type="ECO:0000256" key="1">
    <source>
        <dbReference type="SAM" id="Phobius"/>
    </source>
</evidence>
<dbReference type="PROSITE" id="PS51257">
    <property type="entry name" value="PROKAR_LIPOPROTEIN"/>
    <property type="match status" value="1"/>
</dbReference>
<feature type="transmembrane region" description="Helical" evidence="1">
    <location>
        <begin position="20"/>
        <end position="53"/>
    </location>
</feature>